<name>A0A2M4B3U4_9DIPT</name>
<accession>A0A2M4B3U4</accession>
<sequence>MVLPPVLLLLPAPPIGGRVGFVWFTDFGSIIGCLVGSGPTREECECCEATDGGISWVSECVEEWVEGGGTVMPTPGCHGGTVTAPVVPPPGFVARNGTCALLPDIGPLLWVFVPFPLLCRFM</sequence>
<reference evidence="1" key="1">
    <citation type="submission" date="2018-01" db="EMBL/GenBank/DDBJ databases">
        <title>An insight into the sialome of Amazonian anophelines.</title>
        <authorList>
            <person name="Ribeiro J.M."/>
            <person name="Scarpassa V."/>
            <person name="Calvo E."/>
        </authorList>
    </citation>
    <scope>NUCLEOTIDE SEQUENCE</scope>
    <source>
        <tissue evidence="1">Salivary glands</tissue>
    </source>
</reference>
<organism evidence="1">
    <name type="scientific">Anopheles triannulatus</name>
    <dbReference type="NCBI Taxonomy" id="58253"/>
    <lineage>
        <taxon>Eukaryota</taxon>
        <taxon>Metazoa</taxon>
        <taxon>Ecdysozoa</taxon>
        <taxon>Arthropoda</taxon>
        <taxon>Hexapoda</taxon>
        <taxon>Insecta</taxon>
        <taxon>Pterygota</taxon>
        <taxon>Neoptera</taxon>
        <taxon>Endopterygota</taxon>
        <taxon>Diptera</taxon>
        <taxon>Nematocera</taxon>
        <taxon>Culicoidea</taxon>
        <taxon>Culicidae</taxon>
        <taxon>Anophelinae</taxon>
        <taxon>Anopheles</taxon>
    </lineage>
</organism>
<proteinExistence type="predicted"/>
<protein>
    <submittedName>
        <fullName evidence="1">Putative secreted protein</fullName>
    </submittedName>
</protein>
<dbReference type="AlphaFoldDB" id="A0A2M4B3U4"/>
<evidence type="ECO:0000313" key="1">
    <source>
        <dbReference type="EMBL" id="MBW47713.1"/>
    </source>
</evidence>
<dbReference type="EMBL" id="GGFK01014392">
    <property type="protein sequence ID" value="MBW47713.1"/>
    <property type="molecule type" value="Transcribed_RNA"/>
</dbReference>